<keyword evidence="8" id="KW-1185">Reference proteome</keyword>
<dbReference type="Pfam" id="PF02909">
    <property type="entry name" value="TetR_C_1"/>
    <property type="match status" value="1"/>
</dbReference>
<dbReference type="Gene3D" id="1.10.357.10">
    <property type="entry name" value="Tetracycline Repressor, domain 2"/>
    <property type="match status" value="1"/>
</dbReference>
<dbReference type="PRINTS" id="PR00400">
    <property type="entry name" value="TETREPRESSOR"/>
</dbReference>
<keyword evidence="1" id="KW-0678">Repressor</keyword>
<dbReference type="PANTHER" id="PTHR30055">
    <property type="entry name" value="HTH-TYPE TRANSCRIPTIONAL REGULATOR RUTR"/>
    <property type="match status" value="1"/>
</dbReference>
<keyword evidence="3 5" id="KW-0238">DNA-binding</keyword>
<dbReference type="PROSITE" id="PS50977">
    <property type="entry name" value="HTH_TETR_2"/>
    <property type="match status" value="1"/>
</dbReference>
<dbReference type="Gene3D" id="1.10.10.60">
    <property type="entry name" value="Homeodomain-like"/>
    <property type="match status" value="1"/>
</dbReference>
<comment type="caution">
    <text evidence="7">The sequence shown here is derived from an EMBL/GenBank/DDBJ whole genome shotgun (WGS) entry which is preliminary data.</text>
</comment>
<dbReference type="InterPro" id="IPR001647">
    <property type="entry name" value="HTH_TetR"/>
</dbReference>
<feature type="domain" description="HTH tetR-type" evidence="6">
    <location>
        <begin position="1"/>
        <end position="57"/>
    </location>
</feature>
<dbReference type="InterPro" id="IPR050109">
    <property type="entry name" value="HTH-type_TetR-like_transc_reg"/>
</dbReference>
<dbReference type="Proteomes" id="UP001170379">
    <property type="component" value="Unassembled WGS sequence"/>
</dbReference>
<dbReference type="Pfam" id="PF00440">
    <property type="entry name" value="TetR_N"/>
    <property type="match status" value="1"/>
</dbReference>
<reference evidence="7" key="2">
    <citation type="journal article" date="2022" name="Sci. Rep.">
        <title>In silico prediction of the enzymes involved in the degradation of the herbicide molinate by Gulosibacter molinativorax ON4T.</title>
        <authorList>
            <person name="Lopes A.R."/>
            <person name="Bunin E."/>
            <person name="Viana A.T."/>
            <person name="Froufe H."/>
            <person name="Munoz-Merida A."/>
            <person name="Pinho D."/>
            <person name="Figueiredo J."/>
            <person name="Barroso C."/>
            <person name="Vaz-Moreira I."/>
            <person name="Bellanger X."/>
            <person name="Egas C."/>
            <person name="Nunes O.C."/>
        </authorList>
    </citation>
    <scope>NUCLEOTIDE SEQUENCE</scope>
    <source>
        <strain evidence="7">ON4</strain>
    </source>
</reference>
<protein>
    <submittedName>
        <fullName evidence="7">TetR/AcrR family transcriptional regulator</fullName>
    </submittedName>
</protein>
<proteinExistence type="predicted"/>
<evidence type="ECO:0000259" key="6">
    <source>
        <dbReference type="PROSITE" id="PS50977"/>
    </source>
</evidence>
<sequence length="178" mass="18839">MDVLETALRLLDERGLPDLSMRALARELDVQPSALYWHFKNKQELLAGVADAILAPVAQLPEGTGAAEAAAAFREAMLSVTDGAEVVVSTIALGLGADRAFERLRIALEADGYERNAAVSGATTLLHYCIGHTSHEQQRAQAFRIGVDLNESPITADASSFAEGVARILSPGLVDSIG</sequence>
<reference evidence="7" key="1">
    <citation type="submission" date="2018-03" db="EMBL/GenBank/DDBJ databases">
        <authorList>
            <person name="Nunes O.C."/>
            <person name="Lopes A.R."/>
            <person name="Froufe H."/>
            <person name="Munoz-Merida A."/>
            <person name="Barroso C."/>
            <person name="Egas C."/>
        </authorList>
    </citation>
    <scope>NUCLEOTIDE SEQUENCE</scope>
    <source>
        <strain evidence="7">ON4</strain>
    </source>
</reference>
<evidence type="ECO:0000256" key="5">
    <source>
        <dbReference type="PROSITE-ProRule" id="PRU00335"/>
    </source>
</evidence>
<dbReference type="InterPro" id="IPR036271">
    <property type="entry name" value="Tet_transcr_reg_TetR-rel_C_sf"/>
</dbReference>
<dbReference type="InterPro" id="IPR004111">
    <property type="entry name" value="Repressor_TetR_C"/>
</dbReference>
<feature type="DNA-binding region" description="H-T-H motif" evidence="5">
    <location>
        <begin position="20"/>
        <end position="39"/>
    </location>
</feature>
<dbReference type="PANTHER" id="PTHR30055:SF151">
    <property type="entry name" value="TRANSCRIPTIONAL REGULATORY PROTEIN"/>
    <property type="match status" value="1"/>
</dbReference>
<dbReference type="EMBL" id="PXVD01000009">
    <property type="protein sequence ID" value="MDJ1371129.1"/>
    <property type="molecule type" value="Genomic_DNA"/>
</dbReference>
<organism evidence="7 8">
    <name type="scientific">Gulosibacter molinativorax</name>
    <dbReference type="NCBI Taxonomy" id="256821"/>
    <lineage>
        <taxon>Bacteria</taxon>
        <taxon>Bacillati</taxon>
        <taxon>Actinomycetota</taxon>
        <taxon>Actinomycetes</taxon>
        <taxon>Micrococcales</taxon>
        <taxon>Microbacteriaceae</taxon>
        <taxon>Gulosibacter</taxon>
    </lineage>
</organism>
<keyword evidence="4" id="KW-0804">Transcription</keyword>
<evidence type="ECO:0000313" key="8">
    <source>
        <dbReference type="Proteomes" id="UP001170379"/>
    </source>
</evidence>
<dbReference type="PRINTS" id="PR00455">
    <property type="entry name" value="HTHTETR"/>
</dbReference>
<dbReference type="InterPro" id="IPR003012">
    <property type="entry name" value="Tet_transcr_reg_TetR"/>
</dbReference>
<evidence type="ECO:0000256" key="2">
    <source>
        <dbReference type="ARBA" id="ARBA00023015"/>
    </source>
</evidence>
<evidence type="ECO:0000256" key="3">
    <source>
        <dbReference type="ARBA" id="ARBA00023125"/>
    </source>
</evidence>
<dbReference type="InterPro" id="IPR009057">
    <property type="entry name" value="Homeodomain-like_sf"/>
</dbReference>
<gene>
    <name evidence="7" type="ORF">C7K25_07080</name>
</gene>
<dbReference type="SUPFAM" id="SSF46689">
    <property type="entry name" value="Homeodomain-like"/>
    <property type="match status" value="1"/>
</dbReference>
<accession>A0ABT7C8N5</accession>
<dbReference type="SUPFAM" id="SSF48498">
    <property type="entry name" value="Tetracyclin repressor-like, C-terminal domain"/>
    <property type="match status" value="1"/>
</dbReference>
<dbReference type="RefSeq" id="WP_035732546.1">
    <property type="nucleotide sequence ID" value="NZ_CP028426.1"/>
</dbReference>
<keyword evidence="2" id="KW-0805">Transcription regulation</keyword>
<evidence type="ECO:0000256" key="4">
    <source>
        <dbReference type="ARBA" id="ARBA00023163"/>
    </source>
</evidence>
<evidence type="ECO:0000256" key="1">
    <source>
        <dbReference type="ARBA" id="ARBA00022491"/>
    </source>
</evidence>
<evidence type="ECO:0000313" key="7">
    <source>
        <dbReference type="EMBL" id="MDJ1371129.1"/>
    </source>
</evidence>
<name>A0ABT7C8N5_9MICO</name>